<organism evidence="1 2">
    <name type="scientific">Gigaspora margarita</name>
    <dbReference type="NCBI Taxonomy" id="4874"/>
    <lineage>
        <taxon>Eukaryota</taxon>
        <taxon>Fungi</taxon>
        <taxon>Fungi incertae sedis</taxon>
        <taxon>Mucoromycota</taxon>
        <taxon>Glomeromycotina</taxon>
        <taxon>Glomeromycetes</taxon>
        <taxon>Diversisporales</taxon>
        <taxon>Gigasporaceae</taxon>
        <taxon>Gigaspora</taxon>
    </lineage>
</organism>
<name>A0ABN7VUF0_GIGMA</name>
<proteinExistence type="predicted"/>
<protein>
    <submittedName>
        <fullName evidence="1">6663_t:CDS:1</fullName>
    </submittedName>
</protein>
<sequence>MPNPKKKKDIQNMPVPIFTSARNYVPENISEESAAISVPRSEIKFNKFCCSYNYATPIEVIEDPCLIEQQIYEFVAQITKKDGGEYKAKMIKQAIDGINRYISKNSTIHGFNLHDKYQFPDLHDILNSKMKDLQEKGLGEKNRSMALMA</sequence>
<keyword evidence="2" id="KW-1185">Reference proteome</keyword>
<dbReference type="Proteomes" id="UP000789901">
    <property type="component" value="Unassembled WGS sequence"/>
</dbReference>
<evidence type="ECO:0000313" key="1">
    <source>
        <dbReference type="EMBL" id="CAG8800414.1"/>
    </source>
</evidence>
<evidence type="ECO:0000313" key="2">
    <source>
        <dbReference type="Proteomes" id="UP000789901"/>
    </source>
</evidence>
<accession>A0ABN7VUF0</accession>
<comment type="caution">
    <text evidence="1">The sequence shown here is derived from an EMBL/GenBank/DDBJ whole genome shotgun (WGS) entry which is preliminary data.</text>
</comment>
<gene>
    <name evidence="1" type="ORF">GMARGA_LOCUS22968</name>
</gene>
<reference evidence="1 2" key="1">
    <citation type="submission" date="2021-06" db="EMBL/GenBank/DDBJ databases">
        <authorList>
            <person name="Kallberg Y."/>
            <person name="Tangrot J."/>
            <person name="Rosling A."/>
        </authorList>
    </citation>
    <scope>NUCLEOTIDE SEQUENCE [LARGE SCALE GENOMIC DNA]</scope>
    <source>
        <strain evidence="1 2">120-4 pot B 10/14</strain>
    </source>
</reference>
<dbReference type="EMBL" id="CAJVQB010022797">
    <property type="protein sequence ID" value="CAG8800414.1"/>
    <property type="molecule type" value="Genomic_DNA"/>
</dbReference>